<gene>
    <name evidence="8" type="ORF">Lery_1207</name>
</gene>
<feature type="transmembrane region" description="Helical" evidence="6">
    <location>
        <begin position="163"/>
        <end position="181"/>
    </location>
</feature>
<keyword evidence="9" id="KW-1185">Reference proteome</keyword>
<feature type="transmembrane region" description="Helical" evidence="6">
    <location>
        <begin position="212"/>
        <end position="238"/>
    </location>
</feature>
<keyword evidence="2" id="KW-0813">Transport</keyword>
<protein>
    <submittedName>
        <fullName evidence="8">Multidrug resistance protein D</fullName>
    </submittedName>
</protein>
<feature type="transmembrane region" description="Helical" evidence="6">
    <location>
        <begin position="244"/>
        <end position="267"/>
    </location>
</feature>
<reference evidence="8 9" key="1">
    <citation type="submission" date="2015-11" db="EMBL/GenBank/DDBJ databases">
        <title>Genomic analysis of 38 Legionella species identifies large and diverse effector repertoires.</title>
        <authorList>
            <person name="Burstein D."/>
            <person name="Amaro F."/>
            <person name="Zusman T."/>
            <person name="Lifshitz Z."/>
            <person name="Cohen O."/>
            <person name="Gilbert J.A."/>
            <person name="Pupko T."/>
            <person name="Shuman H.A."/>
            <person name="Segal G."/>
        </authorList>
    </citation>
    <scope>NUCLEOTIDE SEQUENCE [LARGE SCALE GENOMIC DNA]</scope>
    <source>
        <strain evidence="8 9">SE-32A-C8</strain>
    </source>
</reference>
<comment type="subcellular location">
    <subcellularLocation>
        <location evidence="1">Membrane</location>
        <topology evidence="1">Multi-pass membrane protein</topology>
    </subcellularLocation>
</comment>
<feature type="transmembrane region" description="Helical" evidence="6">
    <location>
        <begin position="368"/>
        <end position="387"/>
    </location>
</feature>
<feature type="transmembrane region" description="Helical" evidence="6">
    <location>
        <begin position="98"/>
        <end position="119"/>
    </location>
</feature>
<dbReference type="InterPro" id="IPR011701">
    <property type="entry name" value="MFS"/>
</dbReference>
<evidence type="ECO:0000313" key="9">
    <source>
        <dbReference type="Proteomes" id="UP000054773"/>
    </source>
</evidence>
<keyword evidence="5 6" id="KW-0472">Membrane</keyword>
<evidence type="ECO:0000256" key="1">
    <source>
        <dbReference type="ARBA" id="ARBA00004141"/>
    </source>
</evidence>
<dbReference type="Proteomes" id="UP000054773">
    <property type="component" value="Unassembled WGS sequence"/>
</dbReference>
<evidence type="ECO:0000256" key="4">
    <source>
        <dbReference type="ARBA" id="ARBA00022989"/>
    </source>
</evidence>
<proteinExistence type="predicted"/>
<sequence length="393" mass="43359">MHSTKTPFLYLASLSAFSLLVFDLYQPALPAITAYFNTSHALGQLTLSLFFFVFGLSQLFWGPLVDHYGRRSVLRFSFYLFMLATIACMLSPSIEILILGRGLQGFAVCCAHIVAFSCTRDEEDNTARARLLSHISMIVSVSPIFAPLLGSLIFVNLGWRADFLFMLIIAIILLLLIPSLVRESAYWSRKSHRLTFKTSLLAYRKLAGHQQLWITTAIITAAFSCVMIAVVNISYLVIDNLGISPFWFSILFASNGFILIGGNFLGIHLRKNQNLATSIRQGSWVMALGALLCLILFYQQGLTLWSLTPLLLINVGVTLANPPAFSLAIANYTHETGTAIALLNTVRNSSSAVIAGLVGTLLVKEPLVFPYSLFLCSLLCLIASYFCKDTTPE</sequence>
<keyword evidence="3 6" id="KW-0812">Transmembrane</keyword>
<keyword evidence="4 6" id="KW-1133">Transmembrane helix</keyword>
<dbReference type="InterPro" id="IPR020846">
    <property type="entry name" value="MFS_dom"/>
</dbReference>
<feature type="transmembrane region" description="Helical" evidence="6">
    <location>
        <begin position="73"/>
        <end position="92"/>
    </location>
</feature>
<organism evidence="8 9">
    <name type="scientific">Legionella erythra</name>
    <dbReference type="NCBI Taxonomy" id="448"/>
    <lineage>
        <taxon>Bacteria</taxon>
        <taxon>Pseudomonadati</taxon>
        <taxon>Pseudomonadota</taxon>
        <taxon>Gammaproteobacteria</taxon>
        <taxon>Legionellales</taxon>
        <taxon>Legionellaceae</taxon>
        <taxon>Legionella</taxon>
    </lineage>
</organism>
<dbReference type="RefSeq" id="WP_065230253.1">
    <property type="nucleotide sequence ID" value="NZ_CAAAHY010000002.1"/>
</dbReference>
<feature type="transmembrane region" description="Helical" evidence="6">
    <location>
        <begin position="40"/>
        <end position="61"/>
    </location>
</feature>
<dbReference type="GO" id="GO:1990961">
    <property type="term" value="P:xenobiotic detoxification by transmembrane export across the plasma membrane"/>
    <property type="evidence" value="ECO:0007669"/>
    <property type="project" value="TreeGrafter"/>
</dbReference>
<evidence type="ECO:0000256" key="6">
    <source>
        <dbReference type="SAM" id="Phobius"/>
    </source>
</evidence>
<feature type="domain" description="Major facilitator superfamily (MFS) profile" evidence="7">
    <location>
        <begin position="1"/>
        <end position="393"/>
    </location>
</feature>
<dbReference type="SUPFAM" id="SSF103473">
    <property type="entry name" value="MFS general substrate transporter"/>
    <property type="match status" value="1"/>
</dbReference>
<dbReference type="PANTHER" id="PTHR23502:SF132">
    <property type="entry name" value="POLYAMINE TRANSPORTER 2-RELATED"/>
    <property type="match status" value="1"/>
</dbReference>
<dbReference type="STRING" id="448.Lery_1207"/>
<dbReference type="Pfam" id="PF07690">
    <property type="entry name" value="MFS_1"/>
    <property type="match status" value="1"/>
</dbReference>
<dbReference type="GO" id="GO:0022857">
    <property type="term" value="F:transmembrane transporter activity"/>
    <property type="evidence" value="ECO:0007669"/>
    <property type="project" value="InterPro"/>
</dbReference>
<evidence type="ECO:0000256" key="3">
    <source>
        <dbReference type="ARBA" id="ARBA00022692"/>
    </source>
</evidence>
<evidence type="ECO:0000259" key="7">
    <source>
        <dbReference type="PROSITE" id="PS50850"/>
    </source>
</evidence>
<comment type="caution">
    <text evidence="8">The sequence shown here is derived from an EMBL/GenBank/DDBJ whole genome shotgun (WGS) entry which is preliminary data.</text>
</comment>
<evidence type="ECO:0000256" key="2">
    <source>
        <dbReference type="ARBA" id="ARBA00022448"/>
    </source>
</evidence>
<evidence type="ECO:0000313" key="8">
    <source>
        <dbReference type="EMBL" id="KTC98153.1"/>
    </source>
</evidence>
<dbReference type="PROSITE" id="PS50850">
    <property type="entry name" value="MFS"/>
    <property type="match status" value="1"/>
</dbReference>
<evidence type="ECO:0000256" key="5">
    <source>
        <dbReference type="ARBA" id="ARBA00023136"/>
    </source>
</evidence>
<name>A0A0W0TRH5_LEGER</name>
<feature type="transmembrane region" description="Helical" evidence="6">
    <location>
        <begin position="279"/>
        <end position="298"/>
    </location>
</feature>
<feature type="transmembrane region" description="Helical" evidence="6">
    <location>
        <begin position="310"/>
        <end position="330"/>
    </location>
</feature>
<dbReference type="PANTHER" id="PTHR23502">
    <property type="entry name" value="MAJOR FACILITATOR SUPERFAMILY"/>
    <property type="match status" value="1"/>
</dbReference>
<dbReference type="AlphaFoldDB" id="A0A0W0TRH5"/>
<dbReference type="PATRIC" id="fig|448.7.peg.1262"/>
<dbReference type="InterPro" id="IPR036259">
    <property type="entry name" value="MFS_trans_sf"/>
</dbReference>
<dbReference type="EMBL" id="LNYA01000023">
    <property type="protein sequence ID" value="KTC98153.1"/>
    <property type="molecule type" value="Genomic_DNA"/>
</dbReference>
<dbReference type="Gene3D" id="1.20.1720.10">
    <property type="entry name" value="Multidrug resistance protein D"/>
    <property type="match status" value="1"/>
</dbReference>
<dbReference type="GO" id="GO:0005886">
    <property type="term" value="C:plasma membrane"/>
    <property type="evidence" value="ECO:0007669"/>
    <property type="project" value="TreeGrafter"/>
</dbReference>
<feature type="transmembrane region" description="Helical" evidence="6">
    <location>
        <begin position="131"/>
        <end position="157"/>
    </location>
</feature>
<accession>A0A0W0TRH5</accession>
<feature type="transmembrane region" description="Helical" evidence="6">
    <location>
        <begin position="342"/>
        <end position="362"/>
    </location>
</feature>